<protein>
    <submittedName>
        <fullName evidence="2">Uncharacterized protein</fullName>
    </submittedName>
</protein>
<dbReference type="Gene3D" id="1.20.120.1530">
    <property type="match status" value="1"/>
</dbReference>
<evidence type="ECO:0000256" key="1">
    <source>
        <dbReference type="SAM" id="Coils"/>
    </source>
</evidence>
<feature type="coiled-coil region" evidence="1">
    <location>
        <begin position="61"/>
        <end position="102"/>
    </location>
</feature>
<reference evidence="2 3" key="1">
    <citation type="submission" date="2019-12" db="EMBL/GenBank/DDBJ databases">
        <authorList>
            <person name="Floudas D."/>
            <person name="Bentzer J."/>
            <person name="Ahren D."/>
            <person name="Johansson T."/>
            <person name="Persson P."/>
            <person name="Tunlid A."/>
        </authorList>
    </citation>
    <scope>NUCLEOTIDE SEQUENCE [LARGE SCALE GENOMIC DNA]</scope>
    <source>
        <strain evidence="2 3">CBS 102.39</strain>
    </source>
</reference>
<keyword evidence="3" id="KW-1185">Reference proteome</keyword>
<dbReference type="AlphaFoldDB" id="A0A8H4QSR3"/>
<evidence type="ECO:0000313" key="2">
    <source>
        <dbReference type="EMBL" id="KAF4616176.1"/>
    </source>
</evidence>
<comment type="caution">
    <text evidence="2">The sequence shown here is derived from an EMBL/GenBank/DDBJ whole genome shotgun (WGS) entry which is preliminary data.</text>
</comment>
<dbReference type="Gene3D" id="1.20.5.1070">
    <property type="entry name" value="Head and neck region of the ectodomain of NDV fusion glycoprotein"/>
    <property type="match status" value="1"/>
</dbReference>
<keyword evidence="1" id="KW-0175">Coiled coil</keyword>
<dbReference type="EMBL" id="JAACJL010000032">
    <property type="protein sequence ID" value="KAF4616176.1"/>
    <property type="molecule type" value="Genomic_DNA"/>
</dbReference>
<evidence type="ECO:0000313" key="3">
    <source>
        <dbReference type="Proteomes" id="UP000521872"/>
    </source>
</evidence>
<name>A0A8H4QSR3_9AGAR</name>
<gene>
    <name evidence="2" type="ORF">D9613_011246</name>
</gene>
<sequence length="277" mass="30661">MSINLLLLSRIERPSRMPSDPLKTYLLAVLNVYKNGTAPGESIPAYDGPMDPATEEILRSLDEMATRMHSTEKNLKDVNERSAAIEKELNQLKADVQNIEHECRAIASGEITRTAFTDPVKSPIAFPLMEEVNFLLSHLRQLVTEISRVCHEIVAEGRLGGQCLVLDFGEVHAPFNMLAARITSQIRSISKVMVGLSIGDLSKQVEVESYGEQLNLKNTLNKTVIQTRVLVKEIGRVVSEIENQGKITVPAHVAGAEGQWETIIEQVNRLAQLAAKE</sequence>
<accession>A0A8H4QSR3</accession>
<dbReference type="Proteomes" id="UP000521872">
    <property type="component" value="Unassembled WGS sequence"/>
</dbReference>
<proteinExistence type="predicted"/>
<organism evidence="2 3">
    <name type="scientific">Agrocybe pediades</name>
    <dbReference type="NCBI Taxonomy" id="84607"/>
    <lineage>
        <taxon>Eukaryota</taxon>
        <taxon>Fungi</taxon>
        <taxon>Dikarya</taxon>
        <taxon>Basidiomycota</taxon>
        <taxon>Agaricomycotina</taxon>
        <taxon>Agaricomycetes</taxon>
        <taxon>Agaricomycetidae</taxon>
        <taxon>Agaricales</taxon>
        <taxon>Agaricineae</taxon>
        <taxon>Strophariaceae</taxon>
        <taxon>Agrocybe</taxon>
    </lineage>
</organism>